<evidence type="ECO:0000256" key="3">
    <source>
        <dbReference type="ARBA" id="ARBA00022448"/>
    </source>
</evidence>
<evidence type="ECO:0000256" key="6">
    <source>
        <dbReference type="ARBA" id="ARBA00022989"/>
    </source>
</evidence>
<dbReference type="InterPro" id="IPR036458">
    <property type="entry name" value="Na:dicarbo_symporter_sf"/>
</dbReference>
<dbReference type="PRINTS" id="PR00173">
    <property type="entry name" value="EDTRNSPORT"/>
</dbReference>
<feature type="transmembrane region" description="Helical" evidence="9">
    <location>
        <begin position="71"/>
        <end position="93"/>
    </location>
</feature>
<evidence type="ECO:0000313" key="10">
    <source>
        <dbReference type="EMBL" id="CAH0382129.1"/>
    </source>
</evidence>
<dbReference type="PANTHER" id="PTHR11958">
    <property type="entry name" value="SODIUM/DICARBOXYLATE SYMPORTER-RELATED"/>
    <property type="match status" value="1"/>
</dbReference>
<organism evidence="10 11">
    <name type="scientific">Bemisia tabaci</name>
    <name type="common">Sweetpotato whitefly</name>
    <name type="synonym">Aleurodes tabaci</name>
    <dbReference type="NCBI Taxonomy" id="7038"/>
    <lineage>
        <taxon>Eukaryota</taxon>
        <taxon>Metazoa</taxon>
        <taxon>Ecdysozoa</taxon>
        <taxon>Arthropoda</taxon>
        <taxon>Hexapoda</taxon>
        <taxon>Insecta</taxon>
        <taxon>Pterygota</taxon>
        <taxon>Neoptera</taxon>
        <taxon>Paraneoptera</taxon>
        <taxon>Hemiptera</taxon>
        <taxon>Sternorrhyncha</taxon>
        <taxon>Aleyrodoidea</taxon>
        <taxon>Aleyrodidae</taxon>
        <taxon>Aleyrodinae</taxon>
        <taxon>Bemisia</taxon>
    </lineage>
</organism>
<evidence type="ECO:0000313" key="11">
    <source>
        <dbReference type="Proteomes" id="UP001152759"/>
    </source>
</evidence>
<dbReference type="Gene3D" id="1.10.3860.10">
    <property type="entry name" value="Sodium:dicarboxylate symporter"/>
    <property type="match status" value="1"/>
</dbReference>
<dbReference type="InterPro" id="IPR018107">
    <property type="entry name" value="Na-dicarboxylate_symporter_CS"/>
</dbReference>
<dbReference type="Proteomes" id="UP001152759">
    <property type="component" value="Chromosome 1"/>
</dbReference>
<dbReference type="EMBL" id="OU963862">
    <property type="protein sequence ID" value="CAH0382129.1"/>
    <property type="molecule type" value="Genomic_DNA"/>
</dbReference>
<comment type="similarity">
    <text evidence="2 9">Belongs to the dicarboxylate/amino acid:cation symporter (DAACS) (TC 2.A.23) family.</text>
</comment>
<keyword evidence="8" id="KW-0325">Glycoprotein</keyword>
<gene>
    <name evidence="10" type="ORF">BEMITA_LOCUS1709</name>
</gene>
<dbReference type="GO" id="GO:0015175">
    <property type="term" value="F:neutral L-amino acid transmembrane transporter activity"/>
    <property type="evidence" value="ECO:0007669"/>
    <property type="project" value="TreeGrafter"/>
</dbReference>
<feature type="transmembrane region" description="Helical" evidence="9">
    <location>
        <begin position="105"/>
        <end position="125"/>
    </location>
</feature>
<comment type="subcellular location">
    <subcellularLocation>
        <location evidence="1 9">Membrane</location>
        <topology evidence="1 9">Multi-pass membrane protein</topology>
    </subcellularLocation>
</comment>
<evidence type="ECO:0000256" key="9">
    <source>
        <dbReference type="RuleBase" id="RU361216"/>
    </source>
</evidence>
<dbReference type="InterPro" id="IPR050746">
    <property type="entry name" value="DAACS"/>
</dbReference>
<evidence type="ECO:0000256" key="7">
    <source>
        <dbReference type="ARBA" id="ARBA00023136"/>
    </source>
</evidence>
<dbReference type="GO" id="GO:0015501">
    <property type="term" value="F:glutamate:sodium symporter activity"/>
    <property type="evidence" value="ECO:0007669"/>
    <property type="project" value="TreeGrafter"/>
</dbReference>
<keyword evidence="7 9" id="KW-0472">Membrane</keyword>
<protein>
    <recommendedName>
        <fullName evidence="9">Amino acid transporter</fullName>
    </recommendedName>
</protein>
<evidence type="ECO:0000256" key="1">
    <source>
        <dbReference type="ARBA" id="ARBA00004141"/>
    </source>
</evidence>
<keyword evidence="4 9" id="KW-0812">Transmembrane</keyword>
<keyword evidence="5 9" id="KW-0769">Symport</keyword>
<comment type="caution">
    <text evidence="9">Lacks conserved residue(s) required for the propagation of feature annotation.</text>
</comment>
<evidence type="ECO:0000256" key="2">
    <source>
        <dbReference type="ARBA" id="ARBA00006148"/>
    </source>
</evidence>
<dbReference type="SUPFAM" id="SSF118215">
    <property type="entry name" value="Proton glutamate symport protein"/>
    <property type="match status" value="1"/>
</dbReference>
<sequence>MPESSREEKTPQENTRPLIKIVEHLRKNGLLVGTFLGVIAGGALGFILRSLELTPDTIVMISYPGELFLRALKLLILPFVISCIIIGTASLNIHKNGKIAVRTIVYFFATTTLNVLLGLVAASIMHPGGSAIKVGEDRSPGLQAQTSIHDGFLDMGRNILPDNIFLAALETVGIVSIFTNNDVDKRLLCYPESNKSSDKKFQVFFFFLFFNVYPRKLKKFMSGDGETSKARLSVCDGAYLLPLISI</sequence>
<proteinExistence type="inferred from homology"/>
<evidence type="ECO:0000256" key="4">
    <source>
        <dbReference type="ARBA" id="ARBA00022692"/>
    </source>
</evidence>
<accession>A0A9P0EWJ6</accession>
<dbReference type="Pfam" id="PF00375">
    <property type="entry name" value="SDF"/>
    <property type="match status" value="1"/>
</dbReference>
<dbReference type="GO" id="GO:0005313">
    <property type="term" value="F:L-glutamate transmembrane transporter activity"/>
    <property type="evidence" value="ECO:0007669"/>
    <property type="project" value="TreeGrafter"/>
</dbReference>
<dbReference type="PROSITE" id="PS00713">
    <property type="entry name" value="NA_DICARBOXYL_SYMP_1"/>
    <property type="match status" value="1"/>
</dbReference>
<name>A0A9P0EWJ6_BEMTA</name>
<evidence type="ECO:0000256" key="5">
    <source>
        <dbReference type="ARBA" id="ARBA00022847"/>
    </source>
</evidence>
<keyword evidence="11" id="KW-1185">Reference proteome</keyword>
<feature type="transmembrane region" description="Helical" evidence="9">
    <location>
        <begin position="30"/>
        <end position="51"/>
    </location>
</feature>
<evidence type="ECO:0000256" key="8">
    <source>
        <dbReference type="ARBA" id="ARBA00023180"/>
    </source>
</evidence>
<dbReference type="PANTHER" id="PTHR11958:SF111">
    <property type="entry name" value="AMINO ACID TRANSPORTER"/>
    <property type="match status" value="1"/>
</dbReference>
<dbReference type="AlphaFoldDB" id="A0A9P0EWJ6"/>
<reference evidence="10" key="1">
    <citation type="submission" date="2021-12" db="EMBL/GenBank/DDBJ databases">
        <authorList>
            <person name="King R."/>
        </authorList>
    </citation>
    <scope>NUCLEOTIDE SEQUENCE</scope>
</reference>
<dbReference type="GO" id="GO:0005886">
    <property type="term" value="C:plasma membrane"/>
    <property type="evidence" value="ECO:0007669"/>
    <property type="project" value="TreeGrafter"/>
</dbReference>
<keyword evidence="3 9" id="KW-0813">Transport</keyword>
<dbReference type="InterPro" id="IPR001991">
    <property type="entry name" value="Na-dicarboxylate_symporter"/>
</dbReference>
<keyword evidence="6 9" id="KW-1133">Transmembrane helix</keyword>